<dbReference type="Gene3D" id="1.25.40.10">
    <property type="entry name" value="Tetratricopeptide repeat domain"/>
    <property type="match status" value="1"/>
</dbReference>
<proteinExistence type="inferred from homology"/>
<accession>A0A9N9HPY4</accession>
<organism evidence="2 3">
    <name type="scientific">Acaulospora morrowiae</name>
    <dbReference type="NCBI Taxonomy" id="94023"/>
    <lineage>
        <taxon>Eukaryota</taxon>
        <taxon>Fungi</taxon>
        <taxon>Fungi incertae sedis</taxon>
        <taxon>Mucoromycota</taxon>
        <taxon>Glomeromycotina</taxon>
        <taxon>Glomeromycetes</taxon>
        <taxon>Diversisporales</taxon>
        <taxon>Acaulosporaceae</taxon>
        <taxon>Acaulospora</taxon>
    </lineage>
</organism>
<dbReference type="PANTHER" id="PTHR11102:SF160">
    <property type="entry name" value="ERAD-ASSOCIATED E3 UBIQUITIN-PROTEIN LIGASE COMPONENT HRD3"/>
    <property type="match status" value="1"/>
</dbReference>
<gene>
    <name evidence="2" type="ORF">AMORRO_LOCUS12074</name>
</gene>
<comment type="similarity">
    <text evidence="1">Belongs to the sel-1 family.</text>
</comment>
<dbReference type="InterPro" id="IPR006597">
    <property type="entry name" value="Sel1-like"/>
</dbReference>
<dbReference type="SUPFAM" id="SSF56112">
    <property type="entry name" value="Protein kinase-like (PK-like)"/>
    <property type="match status" value="1"/>
</dbReference>
<keyword evidence="3" id="KW-1185">Reference proteome</keyword>
<dbReference type="Gene3D" id="1.10.510.10">
    <property type="entry name" value="Transferase(Phosphotransferase) domain 1"/>
    <property type="match status" value="1"/>
</dbReference>
<feature type="non-terminal residue" evidence="2">
    <location>
        <position position="1"/>
    </location>
</feature>
<protein>
    <submittedName>
        <fullName evidence="2">3295_t:CDS:1</fullName>
    </submittedName>
</protein>
<dbReference type="InterPro" id="IPR011990">
    <property type="entry name" value="TPR-like_helical_dom_sf"/>
</dbReference>
<dbReference type="AlphaFoldDB" id="A0A9N9HPY4"/>
<dbReference type="EMBL" id="CAJVPV010016848">
    <property type="protein sequence ID" value="CAG8700044.1"/>
    <property type="molecule type" value="Genomic_DNA"/>
</dbReference>
<sequence>FGMLLWELAFERFPYKDMEMPEITEHVLTKKRESLDFPDGPQEITSGFSNIIVASWNHDPHLRPVIKDLFNDFTMLIDLHGKNSSEIELVTNITDPPSSIPDIKVTVIEDHNEDLYLTSLPQSLKPIIPLEEGINAHRSSERKKAWECFEIHAELGDPKAKYWMGYYLWEGHNGPKDPEKAKKLFKEAADAGVPDAQLRYAFAISKENFQDFIKYLIKAADNGNATAQYNMADMYLKGRLGVEKDEKKGLQYLRLAALKNQPKAIEALKHYDVNAIYV</sequence>
<evidence type="ECO:0000313" key="3">
    <source>
        <dbReference type="Proteomes" id="UP000789342"/>
    </source>
</evidence>
<dbReference type="PANTHER" id="PTHR11102">
    <property type="entry name" value="SEL-1-LIKE PROTEIN"/>
    <property type="match status" value="1"/>
</dbReference>
<evidence type="ECO:0000256" key="1">
    <source>
        <dbReference type="ARBA" id="ARBA00038101"/>
    </source>
</evidence>
<dbReference type="InterPro" id="IPR050767">
    <property type="entry name" value="Sel1_AlgK"/>
</dbReference>
<dbReference type="OrthoDB" id="2397917at2759"/>
<name>A0A9N9HPY4_9GLOM</name>
<evidence type="ECO:0000313" key="2">
    <source>
        <dbReference type="EMBL" id="CAG8700044.1"/>
    </source>
</evidence>
<reference evidence="2" key="1">
    <citation type="submission" date="2021-06" db="EMBL/GenBank/DDBJ databases">
        <authorList>
            <person name="Kallberg Y."/>
            <person name="Tangrot J."/>
            <person name="Rosling A."/>
        </authorList>
    </citation>
    <scope>NUCLEOTIDE SEQUENCE</scope>
    <source>
        <strain evidence="2">CL551</strain>
    </source>
</reference>
<dbReference type="Proteomes" id="UP000789342">
    <property type="component" value="Unassembled WGS sequence"/>
</dbReference>
<dbReference type="Pfam" id="PF08238">
    <property type="entry name" value="Sel1"/>
    <property type="match status" value="3"/>
</dbReference>
<comment type="caution">
    <text evidence="2">The sequence shown here is derived from an EMBL/GenBank/DDBJ whole genome shotgun (WGS) entry which is preliminary data.</text>
</comment>
<dbReference type="SMART" id="SM00671">
    <property type="entry name" value="SEL1"/>
    <property type="match status" value="2"/>
</dbReference>
<dbReference type="SUPFAM" id="SSF81901">
    <property type="entry name" value="HCP-like"/>
    <property type="match status" value="1"/>
</dbReference>
<dbReference type="InterPro" id="IPR011009">
    <property type="entry name" value="Kinase-like_dom_sf"/>
</dbReference>